<keyword evidence="2" id="KW-1185">Reference proteome</keyword>
<dbReference type="InterPro" id="IPR035901">
    <property type="entry name" value="GIY-YIG_endonuc_sf"/>
</dbReference>
<protein>
    <submittedName>
        <fullName evidence="1">GIY-YIG nuclease family protein</fullName>
    </submittedName>
</protein>
<dbReference type="Gene3D" id="3.40.1440.10">
    <property type="entry name" value="GIY-YIG endonuclease"/>
    <property type="match status" value="1"/>
</dbReference>
<organism evidence="1 2">
    <name type="scientific">Luteolibacter rhizosphaerae</name>
    <dbReference type="NCBI Taxonomy" id="2989719"/>
    <lineage>
        <taxon>Bacteria</taxon>
        <taxon>Pseudomonadati</taxon>
        <taxon>Verrucomicrobiota</taxon>
        <taxon>Verrucomicrobiia</taxon>
        <taxon>Verrucomicrobiales</taxon>
        <taxon>Verrucomicrobiaceae</taxon>
        <taxon>Luteolibacter</taxon>
    </lineage>
</organism>
<reference evidence="1" key="1">
    <citation type="submission" date="2022-10" db="EMBL/GenBank/DDBJ databases">
        <title>Luteolibacter sp. GHJ8, whole genome shotgun sequencing project.</title>
        <authorList>
            <person name="Zhao G."/>
            <person name="Shen L."/>
        </authorList>
    </citation>
    <scope>NUCLEOTIDE SEQUENCE</scope>
    <source>
        <strain evidence="1">GHJ8</strain>
    </source>
</reference>
<sequence>MLSVKQLLVAAGLRTQPDQIKLVRHSSHLGRSIRQIIADGVFEIYQAEQAPDTKPFHKCEVILSFIGIEGNQAVFHGAYEVVGSRPFQATDFDGMPDYLVRAHADGKPRIWYDLNELPEFRGFRNRLIVQWVSTRGWFQTKDLAVHELLPPGEEIPFPGYQDILLNWSQLKTIISNPRLHRDWKTALSASAGIYRIVDHDSGKIYIGAAYGIDGIWGRWSNYALTGHGGNKLLIGLDAHKFQWSIIRTLSGSMSAKEIIRIERIEMAKHGSKAIGLNSPDGPQLVQ</sequence>
<dbReference type="SUPFAM" id="SSF82771">
    <property type="entry name" value="GIY-YIG endonuclease"/>
    <property type="match status" value="1"/>
</dbReference>
<dbReference type="EMBL" id="JAPDDR010000004">
    <property type="protein sequence ID" value="MCW1913990.1"/>
    <property type="molecule type" value="Genomic_DNA"/>
</dbReference>
<comment type="caution">
    <text evidence="1">The sequence shown here is derived from an EMBL/GenBank/DDBJ whole genome shotgun (WGS) entry which is preliminary data.</text>
</comment>
<dbReference type="Proteomes" id="UP001165653">
    <property type="component" value="Unassembled WGS sequence"/>
</dbReference>
<dbReference type="RefSeq" id="WP_264513491.1">
    <property type="nucleotide sequence ID" value="NZ_JAPDDR010000004.1"/>
</dbReference>
<name>A0ABT3G2C7_9BACT</name>
<proteinExistence type="predicted"/>
<gene>
    <name evidence="1" type="ORF">OJ996_10415</name>
</gene>
<evidence type="ECO:0000313" key="1">
    <source>
        <dbReference type="EMBL" id="MCW1913990.1"/>
    </source>
</evidence>
<dbReference type="CDD" id="cd10446">
    <property type="entry name" value="GIY-YIG_unchar_1"/>
    <property type="match status" value="1"/>
</dbReference>
<evidence type="ECO:0000313" key="2">
    <source>
        <dbReference type="Proteomes" id="UP001165653"/>
    </source>
</evidence>
<accession>A0ABT3G2C7</accession>